<feature type="domain" description="ABC transporter family G" evidence="9">
    <location>
        <begin position="114"/>
        <end position="213"/>
    </location>
</feature>
<evidence type="ECO:0008006" key="12">
    <source>
        <dbReference type="Google" id="ProtNLM"/>
    </source>
</evidence>
<feature type="domain" description="ABC-2 type transporter transmembrane" evidence="8">
    <location>
        <begin position="422"/>
        <end position="641"/>
    </location>
</feature>
<evidence type="ECO:0000259" key="7">
    <source>
        <dbReference type="Pfam" id="PF00005"/>
    </source>
</evidence>
<protein>
    <recommendedName>
        <fullName evidence="12">ABC transporter domain-containing protein</fullName>
    </recommendedName>
</protein>
<dbReference type="GO" id="GO:0016020">
    <property type="term" value="C:membrane"/>
    <property type="evidence" value="ECO:0007669"/>
    <property type="project" value="UniProtKB-SubCell"/>
</dbReference>
<evidence type="ECO:0000259" key="9">
    <source>
        <dbReference type="Pfam" id="PF19055"/>
    </source>
</evidence>
<feature type="transmembrane region" description="Helical" evidence="6">
    <location>
        <begin position="593"/>
        <end position="609"/>
    </location>
</feature>
<keyword evidence="4 6" id="KW-1133">Transmembrane helix</keyword>
<feature type="transmembrane region" description="Helical" evidence="6">
    <location>
        <begin position="531"/>
        <end position="557"/>
    </location>
</feature>
<dbReference type="PANTHER" id="PTHR48041">
    <property type="entry name" value="ABC TRANSPORTER G FAMILY MEMBER 28"/>
    <property type="match status" value="1"/>
</dbReference>
<sequence length="697" mass="77566">MLREMTVRENIYHSARIRAPASWTDEEVSTYVDALLKALQLDRVADSLIGDEYTRGVSGGQRKRVNIGMELGALPLAVFLDEPTSGLDSTSSLNVAVLLKNMARLGLSTIAVIHQPRLEIYNEIDDILLLIPGGRTAYLGPRENAQEYFENLGYKFDPSKNPCDILMDIVSNQLKPKSSYTALAPDEIADEWNYYTEHGCSSKQIQSLKELSTKPEIQELSKVPNISPIVFSNGNFKLSNLAKVSKITEEDQDELASSVNLTLGNRYVSPSVVSGGSVVSDLYAKSDIFKRPKLAYPASDSSSNDTRGPTYDYSKFGISSDYSKFGTPKSELSSLKPSSDYSNIQVTSHFSSGEYTPYVSKVHPVYALNYNGISYQPALPALHESVKKAITKRIKPAQEAQRYSQQELSSLCNLRGSSFIKQLSLCLRRSFVQQYRHYVDLVFEILVSVIVGYFLGISNRKYSGELYRGVLVEPLALLSSTPREGYVVGTSFNIGLAICIAAGPAGVNIFGPESIVFYREAASGHNRLAYYLAKTLASLPRIMLSSLHMIAVFYYYIAPATSFLYMYLMIMLTYFGIYGLASIVSVTQKRESQAILSTLAGFIPAFFSGRDPRIPGANIFVQFMLSISYNRWGTELFYSGELSPMKNIYQVDQISQPIFGYTLGREGFDLLMMVTIGVVLRIIGFIAIRLYNLEKQR</sequence>
<evidence type="ECO:0000313" key="11">
    <source>
        <dbReference type="Proteomes" id="UP001210925"/>
    </source>
</evidence>
<accession>A0AAD5ULU7</accession>
<dbReference type="GO" id="GO:0005524">
    <property type="term" value="F:ATP binding"/>
    <property type="evidence" value="ECO:0007669"/>
    <property type="project" value="InterPro"/>
</dbReference>
<evidence type="ECO:0000256" key="6">
    <source>
        <dbReference type="SAM" id="Phobius"/>
    </source>
</evidence>
<evidence type="ECO:0000259" key="8">
    <source>
        <dbReference type="Pfam" id="PF01061"/>
    </source>
</evidence>
<feature type="transmembrane region" description="Helical" evidence="6">
    <location>
        <begin position="670"/>
        <end position="691"/>
    </location>
</feature>
<dbReference type="EMBL" id="JADGKB010000006">
    <property type="protein sequence ID" value="KAJ3261421.1"/>
    <property type="molecule type" value="Genomic_DNA"/>
</dbReference>
<keyword evidence="5 6" id="KW-0472">Membrane</keyword>
<reference evidence="10" key="1">
    <citation type="submission" date="2020-05" db="EMBL/GenBank/DDBJ databases">
        <title>Phylogenomic resolution of chytrid fungi.</title>
        <authorList>
            <person name="Stajich J.E."/>
            <person name="Amses K."/>
            <person name="Simmons R."/>
            <person name="Seto K."/>
            <person name="Myers J."/>
            <person name="Bonds A."/>
            <person name="Quandt C.A."/>
            <person name="Barry K."/>
            <person name="Liu P."/>
            <person name="Grigoriev I."/>
            <person name="Longcore J.E."/>
            <person name="James T.Y."/>
        </authorList>
    </citation>
    <scope>NUCLEOTIDE SEQUENCE</scope>
    <source>
        <strain evidence="10">PLAUS21</strain>
    </source>
</reference>
<comment type="caution">
    <text evidence="10">The sequence shown here is derived from an EMBL/GenBank/DDBJ whole genome shotgun (WGS) entry which is preliminary data.</text>
</comment>
<proteinExistence type="predicted"/>
<dbReference type="InterPro" id="IPR003439">
    <property type="entry name" value="ABC_transporter-like_ATP-bd"/>
</dbReference>
<dbReference type="Gene3D" id="3.40.50.300">
    <property type="entry name" value="P-loop containing nucleotide triphosphate hydrolases"/>
    <property type="match status" value="1"/>
</dbReference>
<comment type="subcellular location">
    <subcellularLocation>
        <location evidence="1">Membrane</location>
        <topology evidence="1">Multi-pass membrane protein</topology>
    </subcellularLocation>
</comment>
<dbReference type="GO" id="GO:0140359">
    <property type="term" value="F:ABC-type transporter activity"/>
    <property type="evidence" value="ECO:0007669"/>
    <property type="project" value="InterPro"/>
</dbReference>
<dbReference type="InterPro" id="IPR043926">
    <property type="entry name" value="ABCG_dom"/>
</dbReference>
<dbReference type="Proteomes" id="UP001210925">
    <property type="component" value="Unassembled WGS sequence"/>
</dbReference>
<dbReference type="Pfam" id="PF19055">
    <property type="entry name" value="ABC2_membrane_7"/>
    <property type="match status" value="1"/>
</dbReference>
<evidence type="ECO:0000313" key="10">
    <source>
        <dbReference type="EMBL" id="KAJ3261421.1"/>
    </source>
</evidence>
<evidence type="ECO:0000256" key="3">
    <source>
        <dbReference type="ARBA" id="ARBA00022692"/>
    </source>
</evidence>
<evidence type="ECO:0000256" key="4">
    <source>
        <dbReference type="ARBA" id="ARBA00022989"/>
    </source>
</evidence>
<dbReference type="InterPro" id="IPR013525">
    <property type="entry name" value="ABC2_TM"/>
</dbReference>
<evidence type="ECO:0000256" key="1">
    <source>
        <dbReference type="ARBA" id="ARBA00004141"/>
    </source>
</evidence>
<dbReference type="PANTHER" id="PTHR48041:SF91">
    <property type="entry name" value="ABC TRANSPORTER G FAMILY MEMBER 28"/>
    <property type="match status" value="1"/>
</dbReference>
<feature type="transmembrane region" description="Helical" evidence="6">
    <location>
        <begin position="486"/>
        <end position="510"/>
    </location>
</feature>
<dbReference type="InterPro" id="IPR050352">
    <property type="entry name" value="ABCG_transporters"/>
</dbReference>
<keyword evidence="11" id="KW-1185">Reference proteome</keyword>
<dbReference type="Pfam" id="PF00005">
    <property type="entry name" value="ABC_tran"/>
    <property type="match status" value="1"/>
</dbReference>
<feature type="transmembrane region" description="Helical" evidence="6">
    <location>
        <begin position="438"/>
        <end position="457"/>
    </location>
</feature>
<organism evidence="10 11">
    <name type="scientific">Boothiomyces macroporosus</name>
    <dbReference type="NCBI Taxonomy" id="261099"/>
    <lineage>
        <taxon>Eukaryota</taxon>
        <taxon>Fungi</taxon>
        <taxon>Fungi incertae sedis</taxon>
        <taxon>Chytridiomycota</taxon>
        <taxon>Chytridiomycota incertae sedis</taxon>
        <taxon>Chytridiomycetes</taxon>
        <taxon>Rhizophydiales</taxon>
        <taxon>Terramycetaceae</taxon>
        <taxon>Boothiomyces</taxon>
    </lineage>
</organism>
<dbReference type="SUPFAM" id="SSF52540">
    <property type="entry name" value="P-loop containing nucleoside triphosphate hydrolases"/>
    <property type="match status" value="1"/>
</dbReference>
<dbReference type="AlphaFoldDB" id="A0AAD5ULU7"/>
<feature type="transmembrane region" description="Helical" evidence="6">
    <location>
        <begin position="563"/>
        <end position="581"/>
    </location>
</feature>
<keyword evidence="3 6" id="KW-0812">Transmembrane</keyword>
<gene>
    <name evidence="10" type="ORF">HK103_006029</name>
</gene>
<feature type="domain" description="ABC transporter" evidence="7">
    <location>
        <begin position="3"/>
        <end position="85"/>
    </location>
</feature>
<dbReference type="Pfam" id="PF01061">
    <property type="entry name" value="ABC2_membrane"/>
    <property type="match status" value="1"/>
</dbReference>
<evidence type="ECO:0000256" key="5">
    <source>
        <dbReference type="ARBA" id="ARBA00023136"/>
    </source>
</evidence>
<keyword evidence="2" id="KW-0813">Transport</keyword>
<dbReference type="GO" id="GO:0016887">
    <property type="term" value="F:ATP hydrolysis activity"/>
    <property type="evidence" value="ECO:0007669"/>
    <property type="project" value="InterPro"/>
</dbReference>
<name>A0AAD5ULU7_9FUNG</name>
<evidence type="ECO:0000256" key="2">
    <source>
        <dbReference type="ARBA" id="ARBA00022448"/>
    </source>
</evidence>
<dbReference type="InterPro" id="IPR027417">
    <property type="entry name" value="P-loop_NTPase"/>
</dbReference>